<dbReference type="Pfam" id="PF00929">
    <property type="entry name" value="RNase_T"/>
    <property type="match status" value="1"/>
</dbReference>
<dbReference type="NCBIfam" id="NF006602">
    <property type="entry name" value="PRK09146.1"/>
    <property type="match status" value="1"/>
</dbReference>
<dbReference type="RefSeq" id="WP_322520513.1">
    <property type="nucleotide sequence ID" value="NZ_CP140153.1"/>
</dbReference>
<sequence length="237" mass="26181">MSCQQSDEATWAAFFADQAGRSRDSALRAFYGAGVPAPDTPLRDVPLIALDFETTGMDVHRHAIISIGMVPFDLARIRPSAGRYWVVKPPRPLDEASIRFHRITHAEVAQAPDLDEVLDEVLAALAGNVVVVHFRGIERPFLDAAVVARRGERCLFPLIDTMSIEARQVRQGGWNRLKGMLLGSHTSVRLPDSRTRYGLPAYSAHHAKVDALATAELLQAQIARHYSPDTPVGELWE</sequence>
<keyword evidence="1" id="KW-0540">Nuclease</keyword>
<evidence type="ECO:0000256" key="2">
    <source>
        <dbReference type="ARBA" id="ARBA00022801"/>
    </source>
</evidence>
<dbReference type="PANTHER" id="PTHR30231">
    <property type="entry name" value="DNA POLYMERASE III SUBUNIT EPSILON"/>
    <property type="match status" value="1"/>
</dbReference>
<organism evidence="5 6">
    <name type="scientific">Guyparkeria halophila</name>
    <dbReference type="NCBI Taxonomy" id="47960"/>
    <lineage>
        <taxon>Bacteria</taxon>
        <taxon>Pseudomonadati</taxon>
        <taxon>Pseudomonadota</taxon>
        <taxon>Gammaproteobacteria</taxon>
        <taxon>Chromatiales</taxon>
        <taxon>Thioalkalibacteraceae</taxon>
        <taxon>Guyparkeria</taxon>
    </lineage>
</organism>
<evidence type="ECO:0000313" key="5">
    <source>
        <dbReference type="EMBL" id="WQH15485.1"/>
    </source>
</evidence>
<dbReference type="Proteomes" id="UP001327459">
    <property type="component" value="Chromosome"/>
</dbReference>
<keyword evidence="2" id="KW-0378">Hydrolase</keyword>
<dbReference type="CDD" id="cd06127">
    <property type="entry name" value="DEDDh"/>
    <property type="match status" value="1"/>
</dbReference>
<protein>
    <submittedName>
        <fullName evidence="5">3'-5' exonuclease</fullName>
    </submittedName>
</protein>
<evidence type="ECO:0000259" key="4">
    <source>
        <dbReference type="SMART" id="SM00479"/>
    </source>
</evidence>
<evidence type="ECO:0000256" key="1">
    <source>
        <dbReference type="ARBA" id="ARBA00022722"/>
    </source>
</evidence>
<evidence type="ECO:0000313" key="6">
    <source>
        <dbReference type="Proteomes" id="UP001327459"/>
    </source>
</evidence>
<dbReference type="InterPro" id="IPR036397">
    <property type="entry name" value="RNaseH_sf"/>
</dbReference>
<reference evidence="5 6" key="1">
    <citation type="submission" date="2023-11" db="EMBL/GenBank/DDBJ databases">
        <title>MicrobeMod: A computational toolkit for identifying prokaryotic methylation and restriction-modification with nanopore sequencing.</title>
        <authorList>
            <person name="Crits-Christoph A."/>
            <person name="Kang S.C."/>
            <person name="Lee H."/>
            <person name="Ostrov N."/>
        </authorList>
    </citation>
    <scope>NUCLEOTIDE SEQUENCE [LARGE SCALE GENOMIC DNA]</scope>
    <source>
        <strain evidence="5 6">ATCC 49870</strain>
    </source>
</reference>
<accession>A0ABZ0YWC1</accession>
<evidence type="ECO:0000256" key="3">
    <source>
        <dbReference type="ARBA" id="ARBA00022839"/>
    </source>
</evidence>
<dbReference type="InterPro" id="IPR013520">
    <property type="entry name" value="Ribonucl_H"/>
</dbReference>
<dbReference type="SMART" id="SM00479">
    <property type="entry name" value="EXOIII"/>
    <property type="match status" value="1"/>
</dbReference>
<keyword evidence="3 5" id="KW-0269">Exonuclease</keyword>
<proteinExistence type="predicted"/>
<dbReference type="Gene3D" id="3.30.420.10">
    <property type="entry name" value="Ribonuclease H-like superfamily/Ribonuclease H"/>
    <property type="match status" value="1"/>
</dbReference>
<dbReference type="PANTHER" id="PTHR30231:SF4">
    <property type="entry name" value="PROTEIN NEN2"/>
    <property type="match status" value="1"/>
</dbReference>
<gene>
    <name evidence="5" type="ORF">SR882_06855</name>
</gene>
<dbReference type="GO" id="GO:0004527">
    <property type="term" value="F:exonuclease activity"/>
    <property type="evidence" value="ECO:0007669"/>
    <property type="project" value="UniProtKB-KW"/>
</dbReference>
<dbReference type="InterPro" id="IPR012337">
    <property type="entry name" value="RNaseH-like_sf"/>
</dbReference>
<feature type="domain" description="Exonuclease" evidence="4">
    <location>
        <begin position="46"/>
        <end position="227"/>
    </location>
</feature>
<dbReference type="EMBL" id="CP140153">
    <property type="protein sequence ID" value="WQH15485.1"/>
    <property type="molecule type" value="Genomic_DNA"/>
</dbReference>
<name>A0ABZ0YWC1_9GAMM</name>
<keyword evidence="6" id="KW-1185">Reference proteome</keyword>
<dbReference type="SUPFAM" id="SSF53098">
    <property type="entry name" value="Ribonuclease H-like"/>
    <property type="match status" value="1"/>
</dbReference>